<dbReference type="Proteomes" id="UP000053660">
    <property type="component" value="Unassembled WGS sequence"/>
</dbReference>
<keyword evidence="1" id="KW-0245">EGF-like domain</keyword>
<dbReference type="SUPFAM" id="SSF53300">
    <property type="entry name" value="vWA-like"/>
    <property type="match status" value="1"/>
</dbReference>
<dbReference type="InterPro" id="IPR000742">
    <property type="entry name" value="EGF"/>
</dbReference>
<keyword evidence="1" id="KW-1015">Disulfide bond</keyword>
<gene>
    <name evidence="3" type="ORF">OESDEN_12788</name>
</gene>
<dbReference type="EMBL" id="KN557758">
    <property type="protein sequence ID" value="KHJ87439.1"/>
    <property type="molecule type" value="Genomic_DNA"/>
</dbReference>
<feature type="non-terminal residue" evidence="3">
    <location>
        <position position="1"/>
    </location>
</feature>
<dbReference type="PROSITE" id="PS50026">
    <property type="entry name" value="EGF_3"/>
    <property type="match status" value="1"/>
</dbReference>
<evidence type="ECO:0000256" key="1">
    <source>
        <dbReference type="PROSITE-ProRule" id="PRU00076"/>
    </source>
</evidence>
<sequence>GKFQKFVNFQLNYVYLEPDPQSNCGITIENADYRAMDSLAKRTGGTTFYFPYAKRSSIQLFLYRHMYNTIYRSQLLLLEDLPVCKNQKTYNPVAIDISVEQLVIVATGTNLSLILSTPEGLLSNYDSMYNDGTNYIWVKNGPYTGNWLISLWTSEQTLGCNFKVYQKSYHSAASISQQFDLFWGVSERLDSDTVFLQPYYNFPQSIVMHLTNYRLETYPERVQAALTVRAIRDNKPTTIYATNGEWRDVCSYNFYFPPMQCKVPNEILYFNFFVRDSFGYAVQRAGVMYCAQIQPTPQPPPHQCQNGGVINAANTTCFCPPGFTGTYCEQLVCYNGGTPAGQICQCPTGWIGSFCEIAKCTDKGFTPEYMRTNVDMVFLLELTQQAHAQVYYLNTMFSELIRDIQSQDGNWITRFIIAGYNSTWSDVLYVSPSRDPSGLIDYMNNLAQQVPTDTGCMVELWQAVDQLSRVVRLGSYLEIFVASPQNQTMFDNFYTAYETERAFNIRANAFVNILGQGYACGATDADFNYLFALTSSSTGYNYPVHPLDLANTVTRLIPIQFSSGIVYSKFQDNCMSSHSMEVYFPIDAYAQTIQLNAIGFNKTVTIYDGNGNKYLPGNEQPSMVILSDPITGWDILEVRKRA</sequence>
<reference evidence="3 4" key="1">
    <citation type="submission" date="2014-03" db="EMBL/GenBank/DDBJ databases">
        <title>Draft genome of the hookworm Oesophagostomum dentatum.</title>
        <authorList>
            <person name="Mitreva M."/>
        </authorList>
    </citation>
    <scope>NUCLEOTIDE SEQUENCE [LARGE SCALE GENOMIC DNA]</scope>
    <source>
        <strain evidence="3 4">OD-Hann</strain>
    </source>
</reference>
<dbReference type="InterPro" id="IPR036465">
    <property type="entry name" value="vWFA_dom_sf"/>
</dbReference>
<evidence type="ECO:0000259" key="2">
    <source>
        <dbReference type="PROSITE" id="PS50026"/>
    </source>
</evidence>
<proteinExistence type="predicted"/>
<keyword evidence="4" id="KW-1185">Reference proteome</keyword>
<dbReference type="AlphaFoldDB" id="A0A0B1SR49"/>
<dbReference type="PROSITE" id="PS00022">
    <property type="entry name" value="EGF_1"/>
    <property type="match status" value="1"/>
</dbReference>
<name>A0A0B1SR49_OESDE</name>
<dbReference type="InterPro" id="IPR053295">
    <property type="entry name" value="Innate_immunity_reg"/>
</dbReference>
<protein>
    <recommendedName>
        <fullName evidence="2">EGF-like domain-containing protein</fullName>
    </recommendedName>
</protein>
<dbReference type="OrthoDB" id="5836209at2759"/>
<dbReference type="PANTHER" id="PTHR47324">
    <property type="entry name" value="PROTEIN IRG-7-RELATED"/>
    <property type="match status" value="1"/>
</dbReference>
<dbReference type="SUPFAM" id="SSF57196">
    <property type="entry name" value="EGF/Laminin"/>
    <property type="match status" value="1"/>
</dbReference>
<evidence type="ECO:0000313" key="4">
    <source>
        <dbReference type="Proteomes" id="UP000053660"/>
    </source>
</evidence>
<dbReference type="PANTHER" id="PTHR47324:SF1">
    <property type="entry name" value="EGF-LIKE DOMAIN-CONTAINING PROTEIN-RELATED"/>
    <property type="match status" value="1"/>
</dbReference>
<evidence type="ECO:0000313" key="3">
    <source>
        <dbReference type="EMBL" id="KHJ87439.1"/>
    </source>
</evidence>
<organism evidence="3 4">
    <name type="scientific">Oesophagostomum dentatum</name>
    <name type="common">Nodular worm</name>
    <dbReference type="NCBI Taxonomy" id="61180"/>
    <lineage>
        <taxon>Eukaryota</taxon>
        <taxon>Metazoa</taxon>
        <taxon>Ecdysozoa</taxon>
        <taxon>Nematoda</taxon>
        <taxon>Chromadorea</taxon>
        <taxon>Rhabditida</taxon>
        <taxon>Rhabditina</taxon>
        <taxon>Rhabditomorpha</taxon>
        <taxon>Strongyloidea</taxon>
        <taxon>Strongylidae</taxon>
        <taxon>Oesophagostomum</taxon>
    </lineage>
</organism>
<comment type="caution">
    <text evidence="1">Lacks conserved residue(s) required for the propagation of feature annotation.</text>
</comment>
<feature type="domain" description="EGF-like" evidence="2">
    <location>
        <begin position="286"/>
        <end position="329"/>
    </location>
</feature>
<dbReference type="PROSITE" id="PS01186">
    <property type="entry name" value="EGF_2"/>
    <property type="match status" value="1"/>
</dbReference>
<accession>A0A0B1SR49</accession>
<feature type="disulfide bond" evidence="1">
    <location>
        <begin position="319"/>
        <end position="328"/>
    </location>
</feature>
<dbReference type="Gene3D" id="2.10.25.10">
    <property type="entry name" value="Laminin"/>
    <property type="match status" value="1"/>
</dbReference>